<protein>
    <submittedName>
        <fullName evidence="2">Uncharacterized protein</fullName>
    </submittedName>
</protein>
<feature type="compositionally biased region" description="Polar residues" evidence="1">
    <location>
        <begin position="645"/>
        <end position="676"/>
    </location>
</feature>
<proteinExistence type="predicted"/>
<keyword evidence="3" id="KW-1185">Reference proteome</keyword>
<name>A0A2B7WQH5_9EURO</name>
<organism evidence="2 3">
    <name type="scientific">Blastomyces parvus</name>
    <dbReference type="NCBI Taxonomy" id="2060905"/>
    <lineage>
        <taxon>Eukaryota</taxon>
        <taxon>Fungi</taxon>
        <taxon>Dikarya</taxon>
        <taxon>Ascomycota</taxon>
        <taxon>Pezizomycotina</taxon>
        <taxon>Eurotiomycetes</taxon>
        <taxon>Eurotiomycetidae</taxon>
        <taxon>Onygenales</taxon>
        <taxon>Ajellomycetaceae</taxon>
        <taxon>Blastomyces</taxon>
    </lineage>
</organism>
<evidence type="ECO:0000256" key="1">
    <source>
        <dbReference type="SAM" id="MobiDB-lite"/>
    </source>
</evidence>
<dbReference type="OrthoDB" id="5431239at2759"/>
<dbReference type="AlphaFoldDB" id="A0A2B7WQH5"/>
<feature type="compositionally biased region" description="Polar residues" evidence="1">
    <location>
        <begin position="587"/>
        <end position="602"/>
    </location>
</feature>
<feature type="region of interest" description="Disordered" evidence="1">
    <location>
        <begin position="740"/>
        <end position="865"/>
    </location>
</feature>
<dbReference type="Proteomes" id="UP000224080">
    <property type="component" value="Unassembled WGS sequence"/>
</dbReference>
<accession>A0A2B7WQH5</accession>
<feature type="region of interest" description="Disordered" evidence="1">
    <location>
        <begin position="520"/>
        <end position="685"/>
    </location>
</feature>
<gene>
    <name evidence="2" type="ORF">GX51_06571</name>
</gene>
<feature type="compositionally biased region" description="Pro residues" evidence="1">
    <location>
        <begin position="780"/>
        <end position="792"/>
    </location>
</feature>
<feature type="compositionally biased region" description="Basic and acidic residues" evidence="1">
    <location>
        <begin position="837"/>
        <end position="849"/>
    </location>
</feature>
<sequence>MRRKVPTWDPSYPKFDIDSLDGPEDLTTLYDKTLKDYTSETLEKLLKHYGWGFKDPLDRNDDKAIFRHLVKIVHYMRDDLKPSQKDFEKCDSDAGPGLLRQECSALQFSLDHPHPPPAKDHDLAECLRKAIFRYPYQSLERCPSAFPIKPNATKNNRPQDDEQGATDGLSYGQGAVKHKHLDNILDCAIAAAYMLDAGCTKADRATLNWHSAFRDQAKCFLKLIWIDWGCDSDYHTLELTSELEPQARLEQVRQLKSNITKMLGQKKFYAAKYRGRVIGEIWERCTGSFRQFLVRYTQNHLHTGNTETPEDGGCTAWSTTCIPLKGIGTEPSKNTIPAQAAFFFKNKYSATEKRGNPPGLKEAQDTTQEIERRFHKLPLRLTFVTDPESPPSSHTATDIPIKYCDPGRKWRIAKYRWLGGIYPITSGNSFRYVLFWSDHKRHEKSDKGKLRKYAPHECNWQIREGFGFKGSEASERVPVSKWRKGRPALLFYERVLGPEEGGVEPILKIAKNVKFADEDPVISEPDKSETRPKSRTKSSSQTVGVPVGKPPQGVRHPTGYPKAAISSKSTNPQMVPPRKLPGPTQRGPLQSSRAQPAQTTGERQYGHQAIQYARDSGQPSQGTLEGQAPLSHAGFRDPSRGQWLSAPQQGQIDQQSMSGTQMLPQNYFPNPTNSPQEFGLSPDNVGFANPSEIFSLEYLQGSSRISTAQTHEHGEVQEPLLLGTTSYTLDPSRLGLPQVDSSSYTNFLKPMGGSSAQPGHAPPSSQHAGGETFSAVPASSIPPLPDTGPTPLPLDFGESELANLLARQQTQEAEHFGSFEAQPDMYRGDAPFFQESGTHKEPAKRKESPEYESEESSASGKKQRK</sequence>
<dbReference type="EMBL" id="PDNC01000111">
    <property type="protein sequence ID" value="PGG98836.1"/>
    <property type="molecule type" value="Genomic_DNA"/>
</dbReference>
<comment type="caution">
    <text evidence="2">The sequence shown here is derived from an EMBL/GenBank/DDBJ whole genome shotgun (WGS) entry which is preliminary data.</text>
</comment>
<evidence type="ECO:0000313" key="2">
    <source>
        <dbReference type="EMBL" id="PGG98836.1"/>
    </source>
</evidence>
<reference evidence="2 3" key="1">
    <citation type="submission" date="2017-10" db="EMBL/GenBank/DDBJ databases">
        <title>Comparative genomics in systemic dimorphic fungi from Ajellomycetaceae.</title>
        <authorList>
            <person name="Munoz J.F."/>
            <person name="Mcewen J.G."/>
            <person name="Clay O.K."/>
            <person name="Cuomo C.A."/>
        </authorList>
    </citation>
    <scope>NUCLEOTIDE SEQUENCE [LARGE SCALE GENOMIC DNA]</scope>
    <source>
        <strain evidence="2 3">UAMH130</strain>
    </source>
</reference>
<dbReference type="STRING" id="2060905.A0A2B7WQH5"/>
<feature type="compositionally biased region" description="Low complexity" evidence="1">
    <location>
        <begin position="543"/>
        <end position="554"/>
    </location>
</feature>
<feature type="region of interest" description="Disordered" evidence="1">
    <location>
        <begin position="147"/>
        <end position="169"/>
    </location>
</feature>
<evidence type="ECO:0000313" key="3">
    <source>
        <dbReference type="Proteomes" id="UP000224080"/>
    </source>
</evidence>